<dbReference type="Proteomes" id="UP000504693">
    <property type="component" value="Chromosome"/>
</dbReference>
<sequence length="685" mass="74817">MKAENLFIRGWRNVREAGTRRLVLTALLVILSLVLGRYSWGVGEDDIPGITQAERELYDTRYSIYANRHAVEQDDRITLVVYNDQTLIDTRKRSPLDRGLLASALRNIDAMAPKAVGIDILFDQPQDEDDDLVAALRAMRAPVIVGYTDDETNYGSITYDQATFLDDFIARLDGSNARVGSVRLRSEPGGTRRWSEIRPDVPPLLGRAMLSEAGEGGKTLPGYEGAIRYRWPADDTRPVFTSLPIQLFADPEMAPALAEYITGRYVLIGGDIVDIDRVSTPLSNAMGGRSTEEGETGSDPPGISVHAEMIAQMLDGAKMPSPSPLTLWILSVLIIFMAVLTGLLEWGSWRIYVLVLLQFAVIIGVPVAMQLAGTDTIGVPALGWLLSWIVAFSAVTSAARASGAVQRNFAQGALGKYLPKEMAEEILEHPKLLALHGEKKELFVLFSDLEGFTKMSHAIPPEMVAKLLNRYLDLLSDVVLDHGGVIDKFVGDAVVAFWGAPIARPDDGTRAAKCGYAVWQAGEQYRREVAAMDPNLPPIGKTRVGLHWGEAVVGNFGGDNRIQYTALGDSMNTASRLEAANKALDSSVMASLEFAERSGLDWWRPMGRVQLRGRARPVNLMEPAPDFPPEDRAILAQACNLLGVDDARAAKIVGELVGRYPADKALENLLHRMQNPGEGGTYVLG</sequence>
<dbReference type="SUPFAM" id="SSF55073">
    <property type="entry name" value="Nucleotide cyclase"/>
    <property type="match status" value="1"/>
</dbReference>
<protein>
    <submittedName>
        <fullName evidence="3">Adenylate/guanylate cyclase domain-containing protein</fullName>
    </submittedName>
</protein>
<feature type="transmembrane region" description="Helical" evidence="1">
    <location>
        <begin position="351"/>
        <end position="369"/>
    </location>
</feature>
<dbReference type="Pfam" id="PF00211">
    <property type="entry name" value="Guanylate_cyc"/>
    <property type="match status" value="1"/>
</dbReference>
<feature type="transmembrane region" description="Helical" evidence="1">
    <location>
        <begin position="21"/>
        <end position="40"/>
    </location>
</feature>
<keyword evidence="4" id="KW-1185">Reference proteome</keyword>
<dbReference type="PANTHER" id="PTHR43081:SF1">
    <property type="entry name" value="ADENYLATE CYCLASE, TERMINAL-DIFFERENTIATION SPECIFIC"/>
    <property type="match status" value="1"/>
</dbReference>
<dbReference type="InterPro" id="IPR029787">
    <property type="entry name" value="Nucleotide_cyclase"/>
</dbReference>
<name>A0A7D4AVP6_9SPHN</name>
<dbReference type="GO" id="GO:0006171">
    <property type="term" value="P:cAMP biosynthetic process"/>
    <property type="evidence" value="ECO:0007669"/>
    <property type="project" value="TreeGrafter"/>
</dbReference>
<evidence type="ECO:0000313" key="4">
    <source>
        <dbReference type="Proteomes" id="UP000504693"/>
    </source>
</evidence>
<dbReference type="Gene3D" id="3.30.70.1230">
    <property type="entry name" value="Nucleotide cyclase"/>
    <property type="match status" value="1"/>
</dbReference>
<feature type="transmembrane region" description="Helical" evidence="1">
    <location>
        <begin position="381"/>
        <end position="399"/>
    </location>
</feature>
<dbReference type="PANTHER" id="PTHR43081">
    <property type="entry name" value="ADENYLATE CYCLASE, TERMINAL-DIFFERENTIATION SPECIFIC-RELATED"/>
    <property type="match status" value="1"/>
</dbReference>
<reference evidence="3 4" key="1">
    <citation type="submission" date="2020-05" db="EMBL/GenBank/DDBJ databases">
        <title>Erythrobacter mangrovi sp. nov., isolated from rhizosphere soil of mangrove plant (Kandelia candel).</title>
        <authorList>
            <person name="Ye Y.H."/>
        </authorList>
    </citation>
    <scope>NUCLEOTIDE SEQUENCE [LARGE SCALE GENOMIC DNA]</scope>
    <source>
        <strain evidence="3 4">EB310</strain>
    </source>
</reference>
<keyword evidence="1" id="KW-0812">Transmembrane</keyword>
<dbReference type="Pfam" id="PF05226">
    <property type="entry name" value="CHASE2"/>
    <property type="match status" value="1"/>
</dbReference>
<keyword evidence="1" id="KW-0472">Membrane</keyword>
<dbReference type="AlphaFoldDB" id="A0A7D4AVP6"/>
<gene>
    <name evidence="3" type="ORF">HQR01_12675</name>
</gene>
<keyword evidence="1" id="KW-1133">Transmembrane helix</keyword>
<evidence type="ECO:0000313" key="3">
    <source>
        <dbReference type="EMBL" id="QKG72797.1"/>
    </source>
</evidence>
<feature type="transmembrane region" description="Helical" evidence="1">
    <location>
        <begin position="325"/>
        <end position="344"/>
    </location>
</feature>
<organism evidence="3 4">
    <name type="scientific">Erythrobacter mangrovi</name>
    <dbReference type="NCBI Taxonomy" id="2739433"/>
    <lineage>
        <taxon>Bacteria</taxon>
        <taxon>Pseudomonadati</taxon>
        <taxon>Pseudomonadota</taxon>
        <taxon>Alphaproteobacteria</taxon>
        <taxon>Sphingomonadales</taxon>
        <taxon>Erythrobacteraceae</taxon>
        <taxon>Erythrobacter/Porphyrobacter group</taxon>
        <taxon>Erythrobacter</taxon>
    </lineage>
</organism>
<dbReference type="RefSeq" id="WP_173216397.1">
    <property type="nucleotide sequence ID" value="NZ_CP053921.1"/>
</dbReference>
<dbReference type="SMART" id="SM00044">
    <property type="entry name" value="CYCc"/>
    <property type="match status" value="1"/>
</dbReference>
<feature type="domain" description="Guanylate cyclase" evidence="2">
    <location>
        <begin position="443"/>
        <end position="578"/>
    </location>
</feature>
<dbReference type="PROSITE" id="PS50125">
    <property type="entry name" value="GUANYLATE_CYCLASE_2"/>
    <property type="match status" value="1"/>
</dbReference>
<evidence type="ECO:0000259" key="2">
    <source>
        <dbReference type="PROSITE" id="PS50125"/>
    </source>
</evidence>
<dbReference type="InterPro" id="IPR001054">
    <property type="entry name" value="A/G_cyclase"/>
</dbReference>
<dbReference type="CDD" id="cd07302">
    <property type="entry name" value="CHD"/>
    <property type="match status" value="1"/>
</dbReference>
<dbReference type="InterPro" id="IPR050697">
    <property type="entry name" value="Adenylyl/Guanylyl_Cyclase_3/4"/>
</dbReference>
<accession>A0A7D4AVP6</accession>
<dbReference type="SMART" id="SM01080">
    <property type="entry name" value="CHASE2"/>
    <property type="match status" value="1"/>
</dbReference>
<proteinExistence type="predicted"/>
<dbReference type="GO" id="GO:0035556">
    <property type="term" value="P:intracellular signal transduction"/>
    <property type="evidence" value="ECO:0007669"/>
    <property type="project" value="InterPro"/>
</dbReference>
<evidence type="ECO:0000256" key="1">
    <source>
        <dbReference type="SAM" id="Phobius"/>
    </source>
</evidence>
<dbReference type="GO" id="GO:0004016">
    <property type="term" value="F:adenylate cyclase activity"/>
    <property type="evidence" value="ECO:0007669"/>
    <property type="project" value="UniProtKB-ARBA"/>
</dbReference>
<dbReference type="EMBL" id="CP053921">
    <property type="protein sequence ID" value="QKG72797.1"/>
    <property type="molecule type" value="Genomic_DNA"/>
</dbReference>
<dbReference type="KEGG" id="emv:HQR01_12675"/>
<dbReference type="InterPro" id="IPR007890">
    <property type="entry name" value="CHASE2"/>
</dbReference>